<dbReference type="SUPFAM" id="SSF81296">
    <property type="entry name" value="E set domains"/>
    <property type="match status" value="1"/>
</dbReference>
<dbReference type="InterPro" id="IPR032397">
    <property type="entry name" value="RHD_dimer"/>
</dbReference>
<dbReference type="GO" id="GO:0035206">
    <property type="term" value="P:regulation of hemocyte proliferation"/>
    <property type="evidence" value="ECO:0007669"/>
    <property type="project" value="UniProtKB-ARBA"/>
</dbReference>
<dbReference type="PANTHER" id="PTHR24169:SF25">
    <property type="entry name" value="DORSAL-RELATED IMMUNITY FACTOR DIF-RELATED"/>
    <property type="match status" value="1"/>
</dbReference>
<evidence type="ECO:0000259" key="2">
    <source>
        <dbReference type="PROSITE" id="PS50254"/>
    </source>
</evidence>
<dbReference type="GO" id="GO:0008063">
    <property type="term" value="P:Toll signaling pathway"/>
    <property type="evidence" value="ECO:0007669"/>
    <property type="project" value="UniProtKB-ARBA"/>
</dbReference>
<dbReference type="GO" id="GO:0001228">
    <property type="term" value="F:DNA-binding transcription activator activity, RNA polymerase II-specific"/>
    <property type="evidence" value="ECO:0007669"/>
    <property type="project" value="UniProtKB-ARBA"/>
</dbReference>
<dbReference type="GO" id="GO:0048935">
    <property type="term" value="P:peripheral nervous system neuron development"/>
    <property type="evidence" value="ECO:0007669"/>
    <property type="project" value="UniProtKB-ARBA"/>
</dbReference>
<dbReference type="PRINTS" id="PR00057">
    <property type="entry name" value="NFKBTNSCPFCT"/>
</dbReference>
<feature type="region of interest" description="Disordered" evidence="1">
    <location>
        <begin position="571"/>
        <end position="624"/>
    </location>
</feature>
<dbReference type="Proteomes" id="UP001652628">
    <property type="component" value="Chromosome 2L"/>
</dbReference>
<dbReference type="GO" id="GO:0034097">
    <property type="term" value="P:response to cytokine"/>
    <property type="evidence" value="ECO:0007669"/>
    <property type="project" value="TreeGrafter"/>
</dbReference>
<accession>A0AB39ZK57</accession>
<dbReference type="GO" id="GO:0007249">
    <property type="term" value="P:canonical NF-kappaB signal transduction"/>
    <property type="evidence" value="ECO:0007669"/>
    <property type="project" value="UniProtKB-ARBA"/>
</dbReference>
<dbReference type="GeneID" id="108013834"/>
<evidence type="ECO:0000313" key="4">
    <source>
        <dbReference type="RefSeq" id="XP_016935332.3"/>
    </source>
</evidence>
<feature type="region of interest" description="Disordered" evidence="1">
    <location>
        <begin position="446"/>
        <end position="467"/>
    </location>
</feature>
<dbReference type="GO" id="GO:0005654">
    <property type="term" value="C:nucleoplasm"/>
    <property type="evidence" value="ECO:0007669"/>
    <property type="project" value="UniProtKB-ARBA"/>
</dbReference>
<dbReference type="InterPro" id="IPR030492">
    <property type="entry name" value="RHD_CS"/>
</dbReference>
<dbReference type="GO" id="GO:0002225">
    <property type="term" value="P:positive regulation of antimicrobial peptide production"/>
    <property type="evidence" value="ECO:0007669"/>
    <property type="project" value="UniProtKB-ARBA"/>
</dbReference>
<dbReference type="InterPro" id="IPR011363">
    <property type="entry name" value="Dif"/>
</dbReference>
<dbReference type="InterPro" id="IPR014756">
    <property type="entry name" value="Ig_E-set"/>
</dbReference>
<organism evidence="3 4">
    <name type="scientific">Drosophila suzukii</name>
    <name type="common">Spotted-wing drosophila fruit fly</name>
    <dbReference type="NCBI Taxonomy" id="28584"/>
    <lineage>
        <taxon>Eukaryota</taxon>
        <taxon>Metazoa</taxon>
        <taxon>Ecdysozoa</taxon>
        <taxon>Arthropoda</taxon>
        <taxon>Hexapoda</taxon>
        <taxon>Insecta</taxon>
        <taxon>Pterygota</taxon>
        <taxon>Neoptera</taxon>
        <taxon>Endopterygota</taxon>
        <taxon>Diptera</taxon>
        <taxon>Brachycera</taxon>
        <taxon>Muscomorpha</taxon>
        <taxon>Ephydroidea</taxon>
        <taxon>Drosophilidae</taxon>
        <taxon>Drosophila</taxon>
        <taxon>Sophophora</taxon>
    </lineage>
</organism>
<dbReference type="Pfam" id="PF16179">
    <property type="entry name" value="RHD_dimer"/>
    <property type="match status" value="1"/>
</dbReference>
<dbReference type="SUPFAM" id="SSF49417">
    <property type="entry name" value="p53-like transcription factors"/>
    <property type="match status" value="1"/>
</dbReference>
<keyword evidence="3" id="KW-1185">Reference proteome</keyword>
<dbReference type="InterPro" id="IPR000451">
    <property type="entry name" value="NFkB/Dor"/>
</dbReference>
<dbReference type="PIRSF" id="PIRSF001716">
    <property type="entry name" value="Dorsal"/>
    <property type="match status" value="1"/>
</dbReference>
<dbReference type="GO" id="GO:0000978">
    <property type="term" value="F:RNA polymerase II cis-regulatory region sequence-specific DNA binding"/>
    <property type="evidence" value="ECO:0007669"/>
    <property type="project" value="TreeGrafter"/>
</dbReference>
<evidence type="ECO:0000313" key="3">
    <source>
        <dbReference type="Proteomes" id="UP001652628"/>
    </source>
</evidence>
<dbReference type="GO" id="GO:0045087">
    <property type="term" value="P:innate immune response"/>
    <property type="evidence" value="ECO:0007669"/>
    <property type="project" value="TreeGrafter"/>
</dbReference>
<dbReference type="SMART" id="SM00429">
    <property type="entry name" value="IPT"/>
    <property type="match status" value="1"/>
</dbReference>
<dbReference type="InterPro" id="IPR008967">
    <property type="entry name" value="p53-like_TF_DNA-bd_sf"/>
</dbReference>
<dbReference type="InterPro" id="IPR037059">
    <property type="entry name" value="RHD_DNA_bind_dom_sf"/>
</dbReference>
<protein>
    <submittedName>
        <fullName evidence="4">Dorsal-related immunity factor Dif isoform X3</fullName>
    </submittedName>
</protein>
<dbReference type="RefSeq" id="XP_016935332.3">
    <property type="nucleotide sequence ID" value="XM_017079843.4"/>
</dbReference>
<dbReference type="PROSITE" id="PS01204">
    <property type="entry name" value="REL_1"/>
    <property type="match status" value="1"/>
</dbReference>
<dbReference type="Pfam" id="PF00554">
    <property type="entry name" value="RHD_DNA_bind"/>
    <property type="match status" value="1"/>
</dbReference>
<evidence type="ECO:0000256" key="1">
    <source>
        <dbReference type="SAM" id="MobiDB-lite"/>
    </source>
</evidence>
<proteinExistence type="predicted"/>
<dbReference type="InterPro" id="IPR002909">
    <property type="entry name" value="IPT_dom"/>
</dbReference>
<feature type="domain" description="RHD" evidence="2">
    <location>
        <begin position="77"/>
        <end position="257"/>
    </location>
</feature>
<feature type="compositionally biased region" description="Low complexity" evidence="1">
    <location>
        <begin position="580"/>
        <end position="622"/>
    </location>
</feature>
<dbReference type="GO" id="GO:0038061">
    <property type="term" value="P:non-canonical NF-kappaB signal transduction"/>
    <property type="evidence" value="ECO:0007669"/>
    <property type="project" value="TreeGrafter"/>
</dbReference>
<name>A0AB39ZK57_DROSZ</name>
<dbReference type="InterPro" id="IPR011539">
    <property type="entry name" value="RHD_DNA_bind_dom"/>
</dbReference>
<gene>
    <name evidence="4" type="primary">Dif</name>
</gene>
<dbReference type="Gene3D" id="2.60.40.340">
    <property type="entry name" value="Rel homology domain (RHD), DNA-binding domain"/>
    <property type="match status" value="1"/>
</dbReference>
<sequence length="675" mass="75032">MFEEEAFGDLQEIINASMELNGGATGGGRVGGAGGGGAAQHILSQSTSLPVMPSHLPLHLQNQNQNMNQNLPKPSAKSGPYLRIVEEPTNHIIRFRYKCEGRTAGSIPGMNSSAETGKTFPTIEVCNYDGPVIIVVSCVTSDEPYRQHPHWLVSKEEADACKSGIYQKKLPPEERRLVLQKVGIQCAKKLEMRDSLVEREKRNVDPFNAKFDHKDQVDKINRYELRLCYQAFITVGNSKVPLDPIVSSPIYGKSNELTITRLCSCSATVTGGSEIIMLCEKIAKDDIEVRFYETDRDGRETWFANAEFQPTDVFKQMAIAFKTPRYRNTEITQSVNVELKLVRPSDGATSAPLQFEYYPNPDLLTQHNRRVNTKTIESLKRSLMSTDFYPSKQVKTSSQYAVPAPQITTTAPQAQVPSGMPMMYPGGSPNFVHDIKVENGFMDVDSRSSQCPSVEHNFASPRSNGSTVDSFPPMQFGQSNNHLYLPETSNFSINFASPRSNCSTVDSIPPMQIGQNNNTPYLPEISSFPINGCSPTHFSGGSMIPINNNNNNNNNLMNDFLSQKMSAISLPPQGNLDIKQGFPQTQQFPPQSQPEQLQYVPQTQPEQAHYPQQQNQQQQQEDPQLDAPIQSFSDLISSSIGMAPIDTNELIQGIEEELNRVGISPMQMNNNFANY</sequence>
<dbReference type="Gene3D" id="2.60.40.10">
    <property type="entry name" value="Immunoglobulins"/>
    <property type="match status" value="1"/>
</dbReference>
<dbReference type="GO" id="GO:0005737">
    <property type="term" value="C:cytoplasm"/>
    <property type="evidence" value="ECO:0007669"/>
    <property type="project" value="InterPro"/>
</dbReference>
<dbReference type="PANTHER" id="PTHR24169">
    <property type="entry name" value="NUCLEAR FACTOR NF-KAPPA-B PROTEIN"/>
    <property type="match status" value="1"/>
</dbReference>
<dbReference type="InterPro" id="IPR013783">
    <property type="entry name" value="Ig-like_fold"/>
</dbReference>
<reference evidence="3" key="1">
    <citation type="submission" date="2025-05" db="UniProtKB">
        <authorList>
            <consortium name="RefSeq"/>
        </authorList>
    </citation>
    <scope>NUCLEOTIDE SEQUENCE [LARGE SCALE GENOMIC DNA]</scope>
</reference>
<dbReference type="GO" id="GO:0033554">
    <property type="term" value="P:cellular response to stress"/>
    <property type="evidence" value="ECO:0007669"/>
    <property type="project" value="TreeGrafter"/>
</dbReference>
<dbReference type="PROSITE" id="PS50254">
    <property type="entry name" value="REL_2"/>
    <property type="match status" value="1"/>
</dbReference>
<reference evidence="4" key="2">
    <citation type="submission" date="2025-08" db="UniProtKB">
        <authorList>
            <consortium name="RefSeq"/>
        </authorList>
    </citation>
    <scope>IDENTIFICATION</scope>
</reference>
<dbReference type="AlphaFoldDB" id="A0AB39ZK57"/>